<dbReference type="Proteomes" id="UP001041814">
    <property type="component" value="Unassembled WGS sequence"/>
</dbReference>
<keyword evidence="1" id="KW-0732">Signal</keyword>
<keyword evidence="4" id="KW-1185">Reference proteome</keyword>
<proteinExistence type="predicted"/>
<dbReference type="EMBL" id="NRRU01000005">
    <property type="protein sequence ID" value="MBK1711638.1"/>
    <property type="molecule type" value="Genomic_DNA"/>
</dbReference>
<evidence type="ECO:0000313" key="3">
    <source>
        <dbReference type="EMBL" id="MBK1711638.1"/>
    </source>
</evidence>
<accession>A0ABS1DQ83</accession>
<name>A0ABS1DQ83_RUBGE</name>
<dbReference type="InterPro" id="IPR049672">
    <property type="entry name" value="Xrt_dep_XDP1"/>
</dbReference>
<gene>
    <name evidence="3" type="ORF">CKO43_02445</name>
</gene>
<dbReference type="NCBIfam" id="NF041927">
    <property type="entry name" value="Xrt_dep_XDP1"/>
    <property type="match status" value="1"/>
</dbReference>
<comment type="caution">
    <text evidence="3">The sequence shown here is derived from an EMBL/GenBank/DDBJ whole genome shotgun (WGS) entry which is preliminary data.</text>
</comment>
<feature type="chain" id="PRO_5045716261" description="Ice-binding protein C-terminal domain-containing protein" evidence="1">
    <location>
        <begin position="27"/>
        <end position="269"/>
    </location>
</feature>
<protein>
    <recommendedName>
        <fullName evidence="2">Ice-binding protein C-terminal domain-containing protein</fullName>
    </recommendedName>
</protein>
<sequence>MKTKARQITTAALMAVGLGFAGAASAQSTWNLSTDACDPNGLNPGAAGCTIGGVTATVTAWGNSGSGGTFVAAKITDQSSSGVGATSSYGGKTEVSNDGKNHAIDNVGGSGSLGASTELVMVQFSSALILNQFSIGWYYSYGDADVSVLRWDGTGTPDLATTSLTNYASKGWTLVSSSDLVPDKTAKVTGSTASSWWLISSYFGATTTAADGSGALDKGNDYFKLLSFTATASTGGGGGGAAPEPGSLALAGLALVGLVGAQRRRARKL</sequence>
<evidence type="ECO:0000259" key="2">
    <source>
        <dbReference type="Pfam" id="PF07589"/>
    </source>
</evidence>
<reference evidence="3" key="2">
    <citation type="journal article" date="2020" name="Microorganisms">
        <title>Osmotic Adaptation and Compatible Solute Biosynthesis of Phototrophic Bacteria as Revealed from Genome Analyses.</title>
        <authorList>
            <person name="Imhoff J.F."/>
            <person name="Rahn T."/>
            <person name="Kunzel S."/>
            <person name="Keller A."/>
            <person name="Neulinger S.C."/>
        </authorList>
    </citation>
    <scope>NUCLEOTIDE SEQUENCE</scope>
    <source>
        <strain evidence="3">IM 151</strain>
    </source>
</reference>
<dbReference type="RefSeq" id="WP_200377729.1">
    <property type="nucleotide sequence ID" value="NZ_NRRU01000005.1"/>
</dbReference>
<feature type="domain" description="Ice-binding protein C-terminal" evidence="2">
    <location>
        <begin position="241"/>
        <end position="264"/>
    </location>
</feature>
<evidence type="ECO:0000256" key="1">
    <source>
        <dbReference type="SAM" id="SignalP"/>
    </source>
</evidence>
<reference evidence="3" key="1">
    <citation type="submission" date="2017-08" db="EMBL/GenBank/DDBJ databases">
        <authorList>
            <person name="Imhoff J.F."/>
            <person name="Rahn T."/>
            <person name="Kuenzel S."/>
            <person name="Neulinger S.C."/>
        </authorList>
    </citation>
    <scope>NUCLEOTIDE SEQUENCE</scope>
    <source>
        <strain evidence="3">IM 151</strain>
    </source>
</reference>
<dbReference type="Pfam" id="PF07589">
    <property type="entry name" value="PEP-CTERM"/>
    <property type="match status" value="1"/>
</dbReference>
<organism evidence="3 4">
    <name type="scientific">Rubrivivax gelatinosus</name>
    <name type="common">Rhodocyclus gelatinosus</name>
    <name type="synonym">Rhodopseudomonas gelatinosa</name>
    <dbReference type="NCBI Taxonomy" id="28068"/>
    <lineage>
        <taxon>Bacteria</taxon>
        <taxon>Pseudomonadati</taxon>
        <taxon>Pseudomonadota</taxon>
        <taxon>Betaproteobacteria</taxon>
        <taxon>Burkholderiales</taxon>
        <taxon>Sphaerotilaceae</taxon>
        <taxon>Rubrivivax</taxon>
    </lineage>
</organism>
<dbReference type="InterPro" id="IPR013424">
    <property type="entry name" value="Ice-binding_C"/>
</dbReference>
<evidence type="ECO:0000313" key="4">
    <source>
        <dbReference type="Proteomes" id="UP001041814"/>
    </source>
</evidence>
<feature type="signal peptide" evidence="1">
    <location>
        <begin position="1"/>
        <end position="26"/>
    </location>
</feature>